<protein>
    <submittedName>
        <fullName evidence="1">Uncharacterized protein</fullName>
    </submittedName>
</protein>
<sequence length="289" mass="33758">MDSGQATASFLWTESFSAFKELVQTFVKHDFAEFKAIIPKARHYLLSLDKERFIDILPTLDDVQQTKWEDPKKQDSLRRSLIRVGKNLALHEDSPKTASDIRKETLAGCDIPPHFVLAFWPEQSFVEKAKDIDNLWRYVSEYDNTAQTWEELADFINNPECLTDFKDAMSESSFEWQDFKYPKTSSWGLDKKLEMAFRWLEILIEWLIESEDITNEEKEFYQRDLEVAKTNPAKLLQKRKELLQKRAKSLDSGSKMVLDPDPEAMDMVQDDTKDGSGASEFSICWHYKN</sequence>
<proteinExistence type="predicted"/>
<name>A0A6A6RQB4_9PLEO</name>
<reference evidence="1" key="1">
    <citation type="journal article" date="2020" name="Stud. Mycol.">
        <title>101 Dothideomycetes genomes: a test case for predicting lifestyles and emergence of pathogens.</title>
        <authorList>
            <person name="Haridas S."/>
            <person name="Albert R."/>
            <person name="Binder M."/>
            <person name="Bloem J."/>
            <person name="Labutti K."/>
            <person name="Salamov A."/>
            <person name="Andreopoulos B."/>
            <person name="Baker S."/>
            <person name="Barry K."/>
            <person name="Bills G."/>
            <person name="Bluhm B."/>
            <person name="Cannon C."/>
            <person name="Castanera R."/>
            <person name="Culley D."/>
            <person name="Daum C."/>
            <person name="Ezra D."/>
            <person name="Gonzalez J."/>
            <person name="Henrissat B."/>
            <person name="Kuo A."/>
            <person name="Liang C."/>
            <person name="Lipzen A."/>
            <person name="Lutzoni F."/>
            <person name="Magnuson J."/>
            <person name="Mondo S."/>
            <person name="Nolan M."/>
            <person name="Ohm R."/>
            <person name="Pangilinan J."/>
            <person name="Park H.-J."/>
            <person name="Ramirez L."/>
            <person name="Alfaro M."/>
            <person name="Sun H."/>
            <person name="Tritt A."/>
            <person name="Yoshinaga Y."/>
            <person name="Zwiers L.-H."/>
            <person name="Turgeon B."/>
            <person name="Goodwin S."/>
            <person name="Spatafora J."/>
            <person name="Crous P."/>
            <person name="Grigoriev I."/>
        </authorList>
    </citation>
    <scope>NUCLEOTIDE SEQUENCE</scope>
    <source>
        <strain evidence="1">CBS 473.64</strain>
    </source>
</reference>
<dbReference type="EMBL" id="MU006792">
    <property type="protein sequence ID" value="KAF2637779.1"/>
    <property type="molecule type" value="Genomic_DNA"/>
</dbReference>
<organism evidence="1 2">
    <name type="scientific">Massarina eburnea CBS 473.64</name>
    <dbReference type="NCBI Taxonomy" id="1395130"/>
    <lineage>
        <taxon>Eukaryota</taxon>
        <taxon>Fungi</taxon>
        <taxon>Dikarya</taxon>
        <taxon>Ascomycota</taxon>
        <taxon>Pezizomycotina</taxon>
        <taxon>Dothideomycetes</taxon>
        <taxon>Pleosporomycetidae</taxon>
        <taxon>Pleosporales</taxon>
        <taxon>Massarineae</taxon>
        <taxon>Massarinaceae</taxon>
        <taxon>Massarina</taxon>
    </lineage>
</organism>
<keyword evidence="2" id="KW-1185">Reference proteome</keyword>
<gene>
    <name evidence="1" type="ORF">P280DRAFT_471949</name>
</gene>
<dbReference type="Proteomes" id="UP000799753">
    <property type="component" value="Unassembled WGS sequence"/>
</dbReference>
<evidence type="ECO:0000313" key="2">
    <source>
        <dbReference type="Proteomes" id="UP000799753"/>
    </source>
</evidence>
<evidence type="ECO:0000313" key="1">
    <source>
        <dbReference type="EMBL" id="KAF2637779.1"/>
    </source>
</evidence>
<accession>A0A6A6RQB4</accession>
<dbReference type="AlphaFoldDB" id="A0A6A6RQB4"/>